<sequence length="327" mass="38454">MASIPETFLFLLQKKLAPHEAEKMRRVCKRWNAVFIRATPSITVLRFGIFDRFIDITLQSTHERLRFAYSENIVCDCCFAYPLRSLFSFARHIKHTKMLLIGFSSSYAALKRMDSVLEVLAEMQCSRWKLNELSIWLVDDLQGAESQLSIIPMFANNVTDIALLAQRYPTNDNSQSLLSELERNKMLSRYIDSITNLKVVALSPHLIQQRIPKSLVNSLKRAKEVQIFLNGVRRFERIKSIVHYCIPMEFRLSTLINASLRRFDIIIQEEVFVNKSFDHNVELLHDVFHILQKWIHINDGIMCFFRCSYYVQQSYRKYSFRIRNPSL</sequence>
<protein>
    <submittedName>
        <fullName evidence="2">F-box domain-containing protein</fullName>
    </submittedName>
</protein>
<dbReference type="WBParaSite" id="PgR070_g006_t01">
    <property type="protein sequence ID" value="PgR070_g006_t01"/>
    <property type="gene ID" value="PgR070_g006"/>
</dbReference>
<organism evidence="1 2">
    <name type="scientific">Parascaris univalens</name>
    <name type="common">Nematode worm</name>
    <dbReference type="NCBI Taxonomy" id="6257"/>
    <lineage>
        <taxon>Eukaryota</taxon>
        <taxon>Metazoa</taxon>
        <taxon>Ecdysozoa</taxon>
        <taxon>Nematoda</taxon>
        <taxon>Chromadorea</taxon>
        <taxon>Rhabditida</taxon>
        <taxon>Spirurina</taxon>
        <taxon>Ascaridomorpha</taxon>
        <taxon>Ascaridoidea</taxon>
        <taxon>Ascarididae</taxon>
        <taxon>Parascaris</taxon>
    </lineage>
</organism>
<name>A0A915BY10_PARUN</name>
<evidence type="ECO:0000313" key="1">
    <source>
        <dbReference type="Proteomes" id="UP000887569"/>
    </source>
</evidence>
<evidence type="ECO:0000313" key="2">
    <source>
        <dbReference type="WBParaSite" id="PgR070_g006_t01"/>
    </source>
</evidence>
<reference evidence="2" key="1">
    <citation type="submission" date="2022-11" db="UniProtKB">
        <authorList>
            <consortium name="WormBaseParasite"/>
        </authorList>
    </citation>
    <scope>IDENTIFICATION</scope>
</reference>
<dbReference type="Proteomes" id="UP000887569">
    <property type="component" value="Unplaced"/>
</dbReference>
<proteinExistence type="predicted"/>
<keyword evidence="1" id="KW-1185">Reference proteome</keyword>
<accession>A0A915BY10</accession>
<dbReference type="AlphaFoldDB" id="A0A915BY10"/>